<feature type="transmembrane region" description="Helical" evidence="1">
    <location>
        <begin position="91"/>
        <end position="113"/>
    </location>
</feature>
<comment type="caution">
    <text evidence="4">The sequence shown here is derived from an EMBL/GenBank/DDBJ whole genome shotgun (WGS) entry which is preliminary data.</text>
</comment>
<dbReference type="OrthoDB" id="676158at2"/>
<sequence>MQLIQNFKLPSLYLRVAIGSAYLWEVADRLGILGANGKPHVGWGDWQHFITYARQVMSFLPASLIPAFATIATIGEATFGLLILVGLFTRLAAIGSGILGLCFAIAMAISFGIESPLGYSVFTLSAASILLATLPSYAWSIDSLLSHQKINKQLNIYQDKNGVETV</sequence>
<gene>
    <name evidence="4" type="ORF">HDF22_004071</name>
    <name evidence="3" type="ORF">HDF23_001043</name>
</gene>
<dbReference type="AlphaFoldDB" id="A0A1N6SPB9"/>
<protein>
    <submittedName>
        <fullName evidence="3 4">Membrane protein YphA (DoxX/SURF4 family)</fullName>
    </submittedName>
</protein>
<dbReference type="Proteomes" id="UP000541583">
    <property type="component" value="Unassembled WGS sequence"/>
</dbReference>
<feature type="domain" description="TQO small subunit DoxD" evidence="2">
    <location>
        <begin position="14"/>
        <end position="152"/>
    </location>
</feature>
<evidence type="ECO:0000313" key="6">
    <source>
        <dbReference type="Proteomes" id="UP000548326"/>
    </source>
</evidence>
<feature type="transmembrane region" description="Helical" evidence="1">
    <location>
        <begin position="64"/>
        <end position="84"/>
    </location>
</feature>
<evidence type="ECO:0000313" key="4">
    <source>
        <dbReference type="EMBL" id="MBB6129934.1"/>
    </source>
</evidence>
<dbReference type="EMBL" id="JACHCB010000002">
    <property type="protein sequence ID" value="MBB6108308.1"/>
    <property type="molecule type" value="Genomic_DNA"/>
</dbReference>
<dbReference type="STRING" id="354630.SAMN05421821_102455"/>
<keyword evidence="1" id="KW-1133">Transmembrane helix</keyword>
<reference evidence="5 6" key="1">
    <citation type="submission" date="2020-08" db="EMBL/GenBank/DDBJ databases">
        <title>Genomic Encyclopedia of Type Strains, Phase IV (KMG-V): Genome sequencing to study the core and pangenomes of soil and plant-associated prokaryotes.</title>
        <authorList>
            <person name="Whitman W."/>
        </authorList>
    </citation>
    <scope>NUCLEOTIDE SEQUENCE [LARGE SCALE GENOMIC DNA]</scope>
    <source>
        <strain evidence="3 5">ANJLi2</strain>
        <strain evidence="4 6">MP601</strain>
    </source>
</reference>
<organism evidence="4 6">
    <name type="scientific">Mucilaginibacter lappiensis</name>
    <dbReference type="NCBI Taxonomy" id="354630"/>
    <lineage>
        <taxon>Bacteria</taxon>
        <taxon>Pseudomonadati</taxon>
        <taxon>Bacteroidota</taxon>
        <taxon>Sphingobacteriia</taxon>
        <taxon>Sphingobacteriales</taxon>
        <taxon>Sphingobacteriaceae</taxon>
        <taxon>Mucilaginibacter</taxon>
    </lineage>
</organism>
<evidence type="ECO:0000313" key="5">
    <source>
        <dbReference type="Proteomes" id="UP000541583"/>
    </source>
</evidence>
<feature type="transmembrane region" description="Helical" evidence="1">
    <location>
        <begin position="119"/>
        <end position="139"/>
    </location>
</feature>
<dbReference type="InterPro" id="IPR007301">
    <property type="entry name" value="DoxD"/>
</dbReference>
<dbReference type="RefSeq" id="WP_076371483.1">
    <property type="nucleotide sequence ID" value="NZ_FTMG01000002.1"/>
</dbReference>
<accession>A0A1N6SPB9</accession>
<keyword evidence="1" id="KW-0472">Membrane</keyword>
<dbReference type="Pfam" id="PF04173">
    <property type="entry name" value="DoxD"/>
    <property type="match status" value="1"/>
</dbReference>
<proteinExistence type="predicted"/>
<evidence type="ECO:0000313" key="3">
    <source>
        <dbReference type="EMBL" id="MBB6108308.1"/>
    </source>
</evidence>
<name>A0A1N6SPB9_9SPHI</name>
<keyword evidence="1" id="KW-0812">Transmembrane</keyword>
<dbReference type="Proteomes" id="UP000548326">
    <property type="component" value="Unassembled WGS sequence"/>
</dbReference>
<evidence type="ECO:0000259" key="2">
    <source>
        <dbReference type="Pfam" id="PF04173"/>
    </source>
</evidence>
<keyword evidence="5" id="KW-1185">Reference proteome</keyword>
<dbReference type="EMBL" id="JACHCA010000012">
    <property type="protein sequence ID" value="MBB6129934.1"/>
    <property type="molecule type" value="Genomic_DNA"/>
</dbReference>
<evidence type="ECO:0000256" key="1">
    <source>
        <dbReference type="SAM" id="Phobius"/>
    </source>
</evidence>